<dbReference type="PANTHER" id="PTHR43031:SF6">
    <property type="entry name" value="THIOSULFATE SULFURTRANSFERASE GLPE"/>
    <property type="match status" value="1"/>
</dbReference>
<reference evidence="5 6" key="1">
    <citation type="journal article" date="2019" name="Int. J. Syst. Evol. Microbiol.">
        <title>The Global Catalogue of Microorganisms (GCM) 10K type strain sequencing project: providing services to taxonomists for standard genome sequencing and annotation.</title>
        <authorList>
            <consortium name="The Broad Institute Genomics Platform"/>
            <consortium name="The Broad Institute Genome Sequencing Center for Infectious Disease"/>
            <person name="Wu L."/>
            <person name="Ma J."/>
        </authorList>
    </citation>
    <scope>NUCLEOTIDE SEQUENCE [LARGE SCALE GENOMIC DNA]</scope>
    <source>
        <strain evidence="5 6">JCM 13378</strain>
    </source>
</reference>
<dbReference type="PANTHER" id="PTHR43031">
    <property type="entry name" value="FAD-DEPENDENT OXIDOREDUCTASE"/>
    <property type="match status" value="1"/>
</dbReference>
<evidence type="ECO:0000313" key="5">
    <source>
        <dbReference type="EMBL" id="GAA0343208.1"/>
    </source>
</evidence>
<dbReference type="PROSITE" id="PS50206">
    <property type="entry name" value="RHODANESE_3"/>
    <property type="match status" value="1"/>
</dbReference>
<evidence type="ECO:0000259" key="4">
    <source>
        <dbReference type="PROSITE" id="PS50206"/>
    </source>
</evidence>
<dbReference type="HAMAP" id="MF_01009">
    <property type="entry name" value="Thiosulf_sulfurtr"/>
    <property type="match status" value="1"/>
</dbReference>
<gene>
    <name evidence="3 5" type="primary">glpE</name>
    <name evidence="5" type="ORF">GCM10009092_04770</name>
</gene>
<accession>A0ABN0WP63</accession>
<comment type="caution">
    <text evidence="5">The sequence shown here is derived from an EMBL/GenBank/DDBJ whole genome shotgun (WGS) entry which is preliminary data.</text>
</comment>
<dbReference type="Pfam" id="PF00581">
    <property type="entry name" value="Rhodanese"/>
    <property type="match status" value="1"/>
</dbReference>
<dbReference type="CDD" id="cd01444">
    <property type="entry name" value="GlpE_ST"/>
    <property type="match status" value="1"/>
</dbReference>
<feature type="domain" description="Rhodanese" evidence="4">
    <location>
        <begin position="17"/>
        <end position="101"/>
    </location>
</feature>
<dbReference type="NCBIfam" id="NF001195">
    <property type="entry name" value="PRK00162.1"/>
    <property type="match status" value="1"/>
</dbReference>
<dbReference type="EMBL" id="BAAAEI010000003">
    <property type="protein sequence ID" value="GAA0343208.1"/>
    <property type="molecule type" value="Genomic_DNA"/>
</dbReference>
<dbReference type="InterPro" id="IPR023695">
    <property type="entry name" value="Thiosulf_sulfurTrfase"/>
</dbReference>
<organism evidence="5 6">
    <name type="scientific">Bowmanella denitrificans</name>
    <dbReference type="NCBI Taxonomy" id="366582"/>
    <lineage>
        <taxon>Bacteria</taxon>
        <taxon>Pseudomonadati</taxon>
        <taxon>Pseudomonadota</taxon>
        <taxon>Gammaproteobacteria</taxon>
        <taxon>Alteromonadales</taxon>
        <taxon>Alteromonadaceae</taxon>
        <taxon>Bowmanella</taxon>
    </lineage>
</organism>
<keyword evidence="2 3" id="KW-0808">Transferase</keyword>
<dbReference type="SMART" id="SM00450">
    <property type="entry name" value="RHOD"/>
    <property type="match status" value="1"/>
</dbReference>
<comment type="catalytic activity">
    <reaction evidence="3">
        <text>thiosulfate + hydrogen cyanide = thiocyanate + sulfite + 2 H(+)</text>
        <dbReference type="Rhea" id="RHEA:16881"/>
        <dbReference type="ChEBI" id="CHEBI:15378"/>
        <dbReference type="ChEBI" id="CHEBI:17359"/>
        <dbReference type="ChEBI" id="CHEBI:18022"/>
        <dbReference type="ChEBI" id="CHEBI:18407"/>
        <dbReference type="ChEBI" id="CHEBI:33542"/>
        <dbReference type="EC" id="2.8.1.1"/>
    </reaction>
</comment>
<dbReference type="SUPFAM" id="SSF52821">
    <property type="entry name" value="Rhodanese/Cell cycle control phosphatase"/>
    <property type="match status" value="1"/>
</dbReference>
<dbReference type="InterPro" id="IPR050229">
    <property type="entry name" value="GlpE_sulfurtransferase"/>
</dbReference>
<dbReference type="InterPro" id="IPR036873">
    <property type="entry name" value="Rhodanese-like_dom_sf"/>
</dbReference>
<comment type="similarity">
    <text evidence="3">Belongs to the GlpE family.</text>
</comment>
<feature type="active site" description="Cysteine persulfide intermediate" evidence="3">
    <location>
        <position position="65"/>
    </location>
</feature>
<name>A0ABN0WP63_9ALTE</name>
<comment type="subcellular location">
    <subcellularLocation>
        <location evidence="3">Cytoplasm</location>
    </subcellularLocation>
</comment>
<dbReference type="Proteomes" id="UP001501757">
    <property type="component" value="Unassembled WGS sequence"/>
</dbReference>
<protein>
    <recommendedName>
        <fullName evidence="3">Thiosulfate sulfurtransferase GlpE</fullName>
        <ecNumber evidence="3">2.8.1.1</ecNumber>
    </recommendedName>
</protein>
<keyword evidence="1 3" id="KW-0963">Cytoplasm</keyword>
<evidence type="ECO:0000256" key="2">
    <source>
        <dbReference type="ARBA" id="ARBA00022679"/>
    </source>
</evidence>
<comment type="catalytic activity">
    <reaction evidence="3">
        <text>thiosulfate + [thioredoxin]-dithiol = [thioredoxin]-disulfide + hydrogen sulfide + sulfite + 2 H(+)</text>
        <dbReference type="Rhea" id="RHEA:83859"/>
        <dbReference type="Rhea" id="RHEA-COMP:10698"/>
        <dbReference type="Rhea" id="RHEA-COMP:10700"/>
        <dbReference type="ChEBI" id="CHEBI:15378"/>
        <dbReference type="ChEBI" id="CHEBI:17359"/>
        <dbReference type="ChEBI" id="CHEBI:29919"/>
        <dbReference type="ChEBI" id="CHEBI:29950"/>
        <dbReference type="ChEBI" id="CHEBI:33542"/>
        <dbReference type="ChEBI" id="CHEBI:50058"/>
    </reaction>
</comment>
<evidence type="ECO:0000313" key="6">
    <source>
        <dbReference type="Proteomes" id="UP001501757"/>
    </source>
</evidence>
<dbReference type="Gene3D" id="3.40.250.10">
    <property type="entry name" value="Rhodanese-like domain"/>
    <property type="match status" value="1"/>
</dbReference>
<proteinExistence type="inferred from homology"/>
<dbReference type="InterPro" id="IPR001763">
    <property type="entry name" value="Rhodanese-like_dom"/>
</dbReference>
<sequence>MAQFLHIQADAASKMLAGDQATLVDIRDIQSFNAAHIQGAMHLSNESLNGFMQETAKDRPLIVCCYHGISSQQAAQFLVQQGFNEVYSLDGGFEGWRQNWPFVSGD</sequence>
<dbReference type="RefSeq" id="WP_343841319.1">
    <property type="nucleotide sequence ID" value="NZ_BAAAEI010000003.1"/>
</dbReference>
<dbReference type="EC" id="2.8.1.1" evidence="3"/>
<keyword evidence="6" id="KW-1185">Reference proteome</keyword>
<comment type="function">
    <text evidence="3">Transferase that catalyzes the transfer of sulfur from thiosulfate to thiophilic acceptors such as cyanide or dithiols. May function in a CysM-independent thiosulfate assimilation pathway by catalyzing the conversion of thiosulfate to sulfite, which can then be used for L-cysteine biosynthesis.</text>
</comment>
<evidence type="ECO:0000256" key="1">
    <source>
        <dbReference type="ARBA" id="ARBA00022490"/>
    </source>
</evidence>
<evidence type="ECO:0000256" key="3">
    <source>
        <dbReference type="HAMAP-Rule" id="MF_01009"/>
    </source>
</evidence>